<dbReference type="Pfam" id="PF00574">
    <property type="entry name" value="CLP_protease"/>
    <property type="match status" value="1"/>
</dbReference>
<dbReference type="GO" id="GO:0051117">
    <property type="term" value="F:ATPase binding"/>
    <property type="evidence" value="ECO:0007669"/>
    <property type="project" value="TreeGrafter"/>
</dbReference>
<dbReference type="PANTHER" id="PTHR10381">
    <property type="entry name" value="ATP-DEPENDENT CLP PROTEASE PROTEOLYTIC SUBUNIT"/>
    <property type="match status" value="1"/>
</dbReference>
<dbReference type="SUPFAM" id="SSF52096">
    <property type="entry name" value="ClpP/crotonase"/>
    <property type="match status" value="1"/>
</dbReference>
<dbReference type="Gene3D" id="3.90.226.10">
    <property type="entry name" value="2-enoyl-CoA Hydratase, Chain A, domain 1"/>
    <property type="match status" value="1"/>
</dbReference>
<dbReference type="PANTHER" id="PTHR10381:SF11">
    <property type="entry name" value="ATP-DEPENDENT CLP PROTEASE PROTEOLYTIC SUBUNIT, MITOCHONDRIAL"/>
    <property type="match status" value="1"/>
</dbReference>
<organism evidence="2">
    <name type="scientific">Indivirus ILV1</name>
    <dbReference type="NCBI Taxonomy" id="1977633"/>
    <lineage>
        <taxon>Viruses</taxon>
        <taxon>Varidnaviria</taxon>
        <taxon>Bamfordvirae</taxon>
        <taxon>Nucleocytoviricota</taxon>
        <taxon>Megaviricetes</taxon>
        <taxon>Imitervirales</taxon>
        <taxon>Mimiviridae</taxon>
        <taxon>Klosneuvirinae</taxon>
        <taxon>Indivirus</taxon>
    </lineage>
</organism>
<dbReference type="InterPro" id="IPR001907">
    <property type="entry name" value="ClpP"/>
</dbReference>
<dbReference type="InterPro" id="IPR029045">
    <property type="entry name" value="ClpP/crotonase-like_dom_sf"/>
</dbReference>
<protein>
    <submittedName>
        <fullName evidence="2">Clp protease</fullName>
    </submittedName>
</protein>
<dbReference type="GO" id="GO:0004176">
    <property type="term" value="F:ATP-dependent peptidase activity"/>
    <property type="evidence" value="ECO:0007669"/>
    <property type="project" value="InterPro"/>
</dbReference>
<gene>
    <name evidence="2" type="ORF">Indivirus_1_142</name>
</gene>
<accession>A0A1V0SCT2</accession>
<sequence>MSINYLYKNHDYGLFSKYRKRNIHKRRRLEELLKNIKPENNSEDSDEDSDVGDEDEFYFDHDVSCKDNRIFFKTEVTQNSVEKLIKIIESKIRKYKKVSSHKMIKSAKPNPLYLHITSYGGDLLAGFRAVDAIRRSEIPIYTIVDGYAASAATLMSIVGKKRYMTPNSYMLIHQLSSGAIGKFWEIRDDFENCETWMNDIYNLYLEYTSLSREELEKYLSHDLWWKVDQCIEAGLVDKPYSKDLNL</sequence>
<dbReference type="GO" id="GO:0004252">
    <property type="term" value="F:serine-type endopeptidase activity"/>
    <property type="evidence" value="ECO:0007669"/>
    <property type="project" value="InterPro"/>
</dbReference>
<dbReference type="EMBL" id="KY684085">
    <property type="protein sequence ID" value="ARF09519.1"/>
    <property type="molecule type" value="Genomic_DNA"/>
</dbReference>
<keyword evidence="2" id="KW-0645">Protease</keyword>
<comment type="similarity">
    <text evidence="1">Belongs to the peptidase S14 family.</text>
</comment>
<proteinExistence type="inferred from homology"/>
<evidence type="ECO:0000256" key="1">
    <source>
        <dbReference type="ARBA" id="ARBA00007039"/>
    </source>
</evidence>
<name>A0A1V0SCT2_9VIRU</name>
<evidence type="ECO:0000313" key="2">
    <source>
        <dbReference type="EMBL" id="ARF09519.1"/>
    </source>
</evidence>
<dbReference type="PRINTS" id="PR00127">
    <property type="entry name" value="CLPPROTEASEP"/>
</dbReference>
<dbReference type="InterPro" id="IPR023562">
    <property type="entry name" value="ClpP/TepA"/>
</dbReference>
<dbReference type="GO" id="GO:0009368">
    <property type="term" value="C:endopeptidase Clp complex"/>
    <property type="evidence" value="ECO:0007669"/>
    <property type="project" value="TreeGrafter"/>
</dbReference>
<reference evidence="2" key="1">
    <citation type="journal article" date="2017" name="Science">
        <title>Giant viruses with an expanded complement of translation system components.</title>
        <authorList>
            <person name="Schulz F."/>
            <person name="Yutin N."/>
            <person name="Ivanova N.N."/>
            <person name="Ortega D.R."/>
            <person name="Lee T.K."/>
            <person name="Vierheilig J."/>
            <person name="Daims H."/>
            <person name="Horn M."/>
            <person name="Wagner M."/>
            <person name="Jensen G.J."/>
            <person name="Kyrpides N.C."/>
            <person name="Koonin E.V."/>
            <person name="Woyke T."/>
        </authorList>
    </citation>
    <scope>NUCLEOTIDE SEQUENCE</scope>
    <source>
        <strain evidence="2">ILV1</strain>
    </source>
</reference>
<keyword evidence="2" id="KW-0378">Hydrolase</keyword>
<dbReference type="GO" id="GO:0006515">
    <property type="term" value="P:protein quality control for misfolded or incompletely synthesized proteins"/>
    <property type="evidence" value="ECO:0007669"/>
    <property type="project" value="TreeGrafter"/>
</dbReference>